<gene>
    <name evidence="2" type="ORF">BGO89_12925</name>
</gene>
<dbReference type="EMBL" id="MKVH01000025">
    <property type="protein sequence ID" value="OJX56238.1"/>
    <property type="molecule type" value="Genomic_DNA"/>
</dbReference>
<reference evidence="2 3" key="1">
    <citation type="submission" date="2016-09" db="EMBL/GenBank/DDBJ databases">
        <title>Genome-resolved meta-omics ties microbial dynamics to process performance in biotechnology for thiocyanate degradation.</title>
        <authorList>
            <person name="Kantor R.S."/>
            <person name="Huddy R.J."/>
            <person name="Iyer R."/>
            <person name="Thomas B.C."/>
            <person name="Brown C.T."/>
            <person name="Anantharaman K."/>
            <person name="Tringe S."/>
            <person name="Hettich R.L."/>
            <person name="Harrison S.T."/>
            <person name="Banfield J.F."/>
        </authorList>
    </citation>
    <scope>NUCLEOTIDE SEQUENCE [LARGE SCALE GENOMIC DNA]</scope>
    <source>
        <strain evidence="2">59-99</strain>
    </source>
</reference>
<evidence type="ECO:0000313" key="3">
    <source>
        <dbReference type="Proteomes" id="UP000184233"/>
    </source>
</evidence>
<comment type="caution">
    <text evidence="2">The sequence shown here is derived from an EMBL/GenBank/DDBJ whole genome shotgun (WGS) entry which is preliminary data.</text>
</comment>
<dbReference type="InterPro" id="IPR029058">
    <property type="entry name" value="AB_hydrolase_fold"/>
</dbReference>
<organism evidence="2 3">
    <name type="scientific">Candidatus Kapaibacterium thiocyanatum</name>
    <dbReference type="NCBI Taxonomy" id="1895771"/>
    <lineage>
        <taxon>Bacteria</taxon>
        <taxon>Pseudomonadati</taxon>
        <taxon>Candidatus Kapaibacteriota</taxon>
        <taxon>Candidatus Kapaibacteriia</taxon>
        <taxon>Candidatus Kapaibacteriales</taxon>
        <taxon>Candidatus Kapaibacteriaceae</taxon>
        <taxon>Candidatus Kapaibacterium</taxon>
    </lineage>
</organism>
<proteinExistence type="predicted"/>
<accession>A0A1M3KUU5</accession>
<dbReference type="InterPro" id="IPR000073">
    <property type="entry name" value="AB_hydrolase_1"/>
</dbReference>
<protein>
    <recommendedName>
        <fullName evidence="1">AB hydrolase-1 domain-containing protein</fullName>
    </recommendedName>
</protein>
<evidence type="ECO:0000259" key="1">
    <source>
        <dbReference type="Pfam" id="PF00561"/>
    </source>
</evidence>
<feature type="domain" description="AB hydrolase-1" evidence="1">
    <location>
        <begin position="45"/>
        <end position="169"/>
    </location>
</feature>
<dbReference type="Gene3D" id="3.40.50.1820">
    <property type="entry name" value="alpha/beta hydrolase"/>
    <property type="match status" value="1"/>
</dbReference>
<name>A0A1M3KUU5_9BACT</name>
<dbReference type="STRING" id="1895771.BGO89_12925"/>
<dbReference type="Pfam" id="PF00561">
    <property type="entry name" value="Abhydrolase_1"/>
    <property type="match status" value="1"/>
</dbReference>
<evidence type="ECO:0000313" key="2">
    <source>
        <dbReference type="EMBL" id="OJX56238.1"/>
    </source>
</evidence>
<sequence>MFRPVFLCIVLCGMMLGACASLPMRISSLRPYTPPAAVTTMKVPYPILLLHGLGQKADVWDGAATRYFSKDLGLSFGGVLRVVNGAVESSIPGGGDGDFYVVSFRNPHDSVGAWGRELETCIDHVLAHTGADRVILIGYSMGGLAARSYLTKRYSDHHVKRLITVGTPHLGSPFARVWTWKSMMKTCADSSNVVLSPICRAALATLQGTEGDVPYDAPAVRDLRRPEDGGVYLRRLGKLAHPMDIEYVSVIGELDMFAEARKLSEGWIQDILRRAIGAVGSGLPALFETGDGVVSARSQDIMNIEYFTVDPVRRRATRTVNVGSVHVEHLRQSFEIQRVALDEKAEYKGSEVCRIGDRPFLVVSFTDHIPSLCALRIDLTTDAGERTILNADASTAVLVRTPSGMESRFIVPLDTVPSALTSTTHLRIAITNTFGHVVTATKDW</sequence>
<dbReference type="PROSITE" id="PS51257">
    <property type="entry name" value="PROKAR_LIPOPROTEIN"/>
    <property type="match status" value="1"/>
</dbReference>
<dbReference type="AlphaFoldDB" id="A0A1M3KUU5"/>
<dbReference type="Proteomes" id="UP000184233">
    <property type="component" value="Unassembled WGS sequence"/>
</dbReference>
<dbReference type="SUPFAM" id="SSF53474">
    <property type="entry name" value="alpha/beta-Hydrolases"/>
    <property type="match status" value="1"/>
</dbReference>